<proteinExistence type="predicted"/>
<dbReference type="AlphaFoldDB" id="A0A857KTN6"/>
<dbReference type="InterPro" id="IPR049790">
    <property type="entry name" value="Rv3655c/TadE"/>
</dbReference>
<name>A0A857KTN6_9ACTN</name>
<dbReference type="EMBL" id="CP045810">
    <property type="protein sequence ID" value="QHN38224.1"/>
    <property type="molecule type" value="Genomic_DNA"/>
</dbReference>
<accession>A0A857KTN6</accession>
<sequence length="125" mass="12480">MRTDLVTDESGMATVEGAFVIAAIVTVLIVSVGAVTATIAQIRCTDAAREVARLTASGDTSAVSVGKQVAGGSASVEVSEGTDLIEATVSMGVRLLPGLRVSARAVAVPEPDGLGQVQFAPGVGR</sequence>
<reference evidence="1" key="1">
    <citation type="journal article" date="2021" name="Nat. Microbiol.">
        <title>Cocultivation of an ultrasmall environmental parasitic bacterium with lytic ability against bacteria associated with wastewater foams.</title>
        <authorList>
            <person name="Batinovic S."/>
            <person name="Rose J.J.A."/>
            <person name="Ratcliffe J."/>
            <person name="Seviour R.J."/>
            <person name="Petrovski S."/>
        </authorList>
    </citation>
    <scope>NUCLEOTIDE SEQUENCE</scope>
    <source>
        <strain evidence="1">CON44</strain>
    </source>
</reference>
<evidence type="ECO:0000313" key="1">
    <source>
        <dbReference type="EMBL" id="QHN38224.1"/>
    </source>
</evidence>
<gene>
    <name evidence="1" type="ORF">GII30_02640</name>
</gene>
<dbReference type="RefSeq" id="WP_005193399.1">
    <property type="nucleotide sequence ID" value="NZ_CP045804.1"/>
</dbReference>
<dbReference type="NCBIfam" id="NF041390">
    <property type="entry name" value="TadE_Rv3655c"/>
    <property type="match status" value="1"/>
</dbReference>
<protein>
    <submittedName>
        <fullName evidence="1">Pilus assembly protein TadE</fullName>
    </submittedName>
</protein>
<organism evidence="1">
    <name type="scientific">Gordonia amarae</name>
    <dbReference type="NCBI Taxonomy" id="36821"/>
    <lineage>
        <taxon>Bacteria</taxon>
        <taxon>Bacillati</taxon>
        <taxon>Actinomycetota</taxon>
        <taxon>Actinomycetes</taxon>
        <taxon>Mycobacteriales</taxon>
        <taxon>Gordoniaceae</taxon>
        <taxon>Gordonia</taxon>
    </lineage>
</organism>